<accession>A0A672PKM0</accession>
<dbReference type="Pfam" id="PF17921">
    <property type="entry name" value="Integrase_H2C2"/>
    <property type="match status" value="1"/>
</dbReference>
<feature type="compositionally biased region" description="Polar residues" evidence="2">
    <location>
        <begin position="308"/>
        <end position="328"/>
    </location>
</feature>
<dbReference type="Pfam" id="PF00665">
    <property type="entry name" value="rve"/>
    <property type="match status" value="1"/>
</dbReference>
<dbReference type="InterPro" id="IPR012337">
    <property type="entry name" value="RNaseH-like_sf"/>
</dbReference>
<dbReference type="InParanoid" id="A0A672PKM0"/>
<dbReference type="InterPro" id="IPR050951">
    <property type="entry name" value="Retrovirus_Pol_polyprotein"/>
</dbReference>
<reference evidence="4" key="1">
    <citation type="submission" date="2025-08" db="UniProtKB">
        <authorList>
            <consortium name="Ensembl"/>
        </authorList>
    </citation>
    <scope>IDENTIFICATION</scope>
</reference>
<dbReference type="FunFam" id="3.30.420.10:FF:000032">
    <property type="entry name" value="Retrovirus-related Pol polyprotein from transposon 297-like Protein"/>
    <property type="match status" value="1"/>
</dbReference>
<evidence type="ECO:0000256" key="2">
    <source>
        <dbReference type="SAM" id="MobiDB-lite"/>
    </source>
</evidence>
<dbReference type="AlphaFoldDB" id="A0A672PKM0"/>
<feature type="domain" description="Integrase catalytic" evidence="3">
    <location>
        <begin position="96"/>
        <end position="255"/>
    </location>
</feature>
<dbReference type="InterPro" id="IPR036397">
    <property type="entry name" value="RNaseH_sf"/>
</dbReference>
<dbReference type="GO" id="GO:0015074">
    <property type="term" value="P:DNA integration"/>
    <property type="evidence" value="ECO:0007669"/>
    <property type="project" value="InterPro"/>
</dbReference>
<dbReference type="PANTHER" id="PTHR37984:SF15">
    <property type="entry name" value="INTEGRASE CATALYTIC DOMAIN-CONTAINING PROTEIN"/>
    <property type="match status" value="1"/>
</dbReference>
<dbReference type="InterPro" id="IPR041588">
    <property type="entry name" value="Integrase_H2C2"/>
</dbReference>
<dbReference type="Gene3D" id="1.10.340.70">
    <property type="match status" value="1"/>
</dbReference>
<protein>
    <recommendedName>
        <fullName evidence="1">Gypsy retrotransposon integrase-like protein 1</fullName>
    </recommendedName>
</protein>
<dbReference type="SUPFAM" id="SSF53098">
    <property type="entry name" value="Ribonuclease H-like"/>
    <property type="match status" value="1"/>
</dbReference>
<dbReference type="FunFam" id="1.10.340.70:FF:000001">
    <property type="entry name" value="Retrovirus-related Pol polyprotein from transposon gypsy-like Protein"/>
    <property type="match status" value="1"/>
</dbReference>
<keyword evidence="5" id="KW-1185">Reference proteome</keyword>
<evidence type="ECO:0000256" key="1">
    <source>
        <dbReference type="ARBA" id="ARBA00039658"/>
    </source>
</evidence>
<sequence length="328" mass="37464">MTEITEAQATDPPPAGSPPNITYVPRALRQRVIQWVHSTPSSGHPGIAATVQLLTNRFWWPTLQAETIAYIRNCPTCNITKPSHQLPAGLLQPLPIPQRPWSHIAIDFITDLPLSRGHTTILTVIDRFSKACRLIPLPKLPTALETAESLCNHVFRFYGLPEDIVSDRGPQFTSRVWSAFWQKLNINVSLTSGYHPQSNGQVERLNQELTRYLRSYCHQNQADWSRYLFWAEYAQNSLRKPATGLTPFQCVLGFQPPLFPWSGEPSNLPAVDSWLQRSEETWNEAHVHLQRAVRRTREQADRRRRANPNYQPGQWVNPHRSTNCSLGL</sequence>
<dbReference type="Proteomes" id="UP000472262">
    <property type="component" value="Unassembled WGS sequence"/>
</dbReference>
<dbReference type="Gene3D" id="3.30.420.10">
    <property type="entry name" value="Ribonuclease H-like superfamily/Ribonuclease H"/>
    <property type="match status" value="1"/>
</dbReference>
<evidence type="ECO:0000313" key="5">
    <source>
        <dbReference type="Proteomes" id="UP000472262"/>
    </source>
</evidence>
<evidence type="ECO:0000259" key="3">
    <source>
        <dbReference type="PROSITE" id="PS50994"/>
    </source>
</evidence>
<name>A0A672PKM0_SINGR</name>
<organism evidence="4 5">
    <name type="scientific">Sinocyclocheilus grahami</name>
    <name type="common">Dianchi golden-line fish</name>
    <name type="synonym">Barbus grahami</name>
    <dbReference type="NCBI Taxonomy" id="75366"/>
    <lineage>
        <taxon>Eukaryota</taxon>
        <taxon>Metazoa</taxon>
        <taxon>Chordata</taxon>
        <taxon>Craniata</taxon>
        <taxon>Vertebrata</taxon>
        <taxon>Euteleostomi</taxon>
        <taxon>Actinopterygii</taxon>
        <taxon>Neopterygii</taxon>
        <taxon>Teleostei</taxon>
        <taxon>Ostariophysi</taxon>
        <taxon>Cypriniformes</taxon>
        <taxon>Cyprinidae</taxon>
        <taxon>Cyprininae</taxon>
        <taxon>Sinocyclocheilus</taxon>
    </lineage>
</organism>
<evidence type="ECO:0000313" key="4">
    <source>
        <dbReference type="Ensembl" id="ENSSGRP00000064015.1"/>
    </source>
</evidence>
<dbReference type="Ensembl" id="ENSSGRT00000068254.1">
    <property type="protein sequence ID" value="ENSSGRP00000064015.1"/>
    <property type="gene ID" value="ENSSGRG00000033030.1"/>
</dbReference>
<feature type="region of interest" description="Disordered" evidence="2">
    <location>
        <begin position="1"/>
        <end position="21"/>
    </location>
</feature>
<reference evidence="4" key="2">
    <citation type="submission" date="2025-09" db="UniProtKB">
        <authorList>
            <consortium name="Ensembl"/>
        </authorList>
    </citation>
    <scope>IDENTIFICATION</scope>
</reference>
<dbReference type="OMA" id="EIMKECH"/>
<dbReference type="InterPro" id="IPR001584">
    <property type="entry name" value="Integrase_cat-core"/>
</dbReference>
<dbReference type="GO" id="GO:0003676">
    <property type="term" value="F:nucleic acid binding"/>
    <property type="evidence" value="ECO:0007669"/>
    <property type="project" value="InterPro"/>
</dbReference>
<dbReference type="PROSITE" id="PS50994">
    <property type="entry name" value="INTEGRASE"/>
    <property type="match status" value="1"/>
</dbReference>
<proteinExistence type="predicted"/>
<feature type="region of interest" description="Disordered" evidence="2">
    <location>
        <begin position="294"/>
        <end position="328"/>
    </location>
</feature>
<dbReference type="PANTHER" id="PTHR37984">
    <property type="entry name" value="PROTEIN CBG26694"/>
    <property type="match status" value="1"/>
</dbReference>